<name>A0A225MHM6_9BURK</name>
<feature type="chain" id="PRO_5012556216" description="TonB-dependent receptor" evidence="14">
    <location>
        <begin position="24"/>
        <end position="624"/>
    </location>
</feature>
<evidence type="ECO:0000256" key="14">
    <source>
        <dbReference type="SAM" id="SignalP"/>
    </source>
</evidence>
<proteinExistence type="inferred from homology"/>
<dbReference type="AlphaFoldDB" id="A0A225MHM6"/>
<evidence type="ECO:0000256" key="11">
    <source>
        <dbReference type="ARBA" id="ARBA00023237"/>
    </source>
</evidence>
<keyword evidence="4 12" id="KW-1134">Transmembrane beta strand</keyword>
<organism evidence="17 18">
    <name type="scientific">Candidimonas nitroreducens</name>
    <dbReference type="NCBI Taxonomy" id="683354"/>
    <lineage>
        <taxon>Bacteria</taxon>
        <taxon>Pseudomonadati</taxon>
        <taxon>Pseudomonadota</taxon>
        <taxon>Betaproteobacteria</taxon>
        <taxon>Burkholderiales</taxon>
        <taxon>Alcaligenaceae</taxon>
        <taxon>Candidimonas</taxon>
    </lineage>
</organism>
<evidence type="ECO:0000256" key="8">
    <source>
        <dbReference type="ARBA" id="ARBA00023077"/>
    </source>
</evidence>
<dbReference type="Gene3D" id="2.40.170.20">
    <property type="entry name" value="TonB-dependent receptor, beta-barrel domain"/>
    <property type="match status" value="1"/>
</dbReference>
<keyword evidence="9 12" id="KW-0472">Membrane</keyword>
<comment type="subcellular location">
    <subcellularLocation>
        <location evidence="1 12">Cell outer membrane</location>
        <topology evidence="1 12">Multi-pass membrane protein</topology>
    </subcellularLocation>
</comment>
<dbReference type="PANTHER" id="PTHR30069">
    <property type="entry name" value="TONB-DEPENDENT OUTER MEMBRANE RECEPTOR"/>
    <property type="match status" value="1"/>
</dbReference>
<keyword evidence="3 12" id="KW-0813">Transport</keyword>
<dbReference type="GO" id="GO:0006811">
    <property type="term" value="P:monoatomic ion transport"/>
    <property type="evidence" value="ECO:0007669"/>
    <property type="project" value="UniProtKB-KW"/>
</dbReference>
<evidence type="ECO:0000256" key="1">
    <source>
        <dbReference type="ARBA" id="ARBA00004571"/>
    </source>
</evidence>
<sequence length="624" mass="68639">MKTSATRCSLAVLACFGPLAASAQTSSDATSQVPQLDQIVVTASRSAQLENNVLGDVSVIDHQTLQQAGQDSLADILGRQHGIEFSSNGGPQTTTSVFMRGANANQTLVLLDGVPINGATSGLSALNAIPPASIDHVEIVRGSASSLYGADAIGGVINIITRPDTDQPFSAYANAGVGTYATSKYSAGMSGKADGWTYSLGSSYAQSGGYNATNDKEPYGYNPDTDSYYSRNINGSLAYEWRPGQKIAVQMYSSRINGGIDYDRYNPYNERSIQTLDLYSLSSENQITSRWKSTLRYTYTLDKNRTIAATSDTTFRTRQNQYSWQNELQLAPHQKLVLAYEHLDQSVAGDIPTYVGFSPGPIVDYDQTRRHNDAFTGVYTGQFGRHHLQASLRNDHDSQFGNAATWGLSYGYDLVPGLRAYAAANTGFKTPTFNDLYYPGYSNPDLKPEKSRNVELGLRYTGETTRLGAVVYQNKVRDLINYDTVTYLPNNIGHATLRGATLTAEQRLGNTTLRASADFQDPRDDDTGNQLDRRARQIYRASVEQRLGTWKLGGEYTYVGERYDQSHTVTLGGYSLVNLTAAYDFNRHFGVQVRWNNVLDKTYAQAYGYNTPGSNVFVNLSWRM</sequence>
<keyword evidence="5 12" id="KW-0812">Transmembrane</keyword>
<dbReference type="Proteomes" id="UP000214603">
    <property type="component" value="Unassembled WGS sequence"/>
</dbReference>
<evidence type="ECO:0000256" key="10">
    <source>
        <dbReference type="ARBA" id="ARBA00023170"/>
    </source>
</evidence>
<dbReference type="InterPro" id="IPR012910">
    <property type="entry name" value="Plug_dom"/>
</dbReference>
<evidence type="ECO:0000256" key="5">
    <source>
        <dbReference type="ARBA" id="ARBA00022692"/>
    </source>
</evidence>
<comment type="caution">
    <text evidence="17">The sequence shown here is derived from an EMBL/GenBank/DDBJ whole genome shotgun (WGS) entry which is preliminary data.</text>
</comment>
<dbReference type="RefSeq" id="WP_088603742.1">
    <property type="nucleotide sequence ID" value="NZ_NJIH01000007.1"/>
</dbReference>
<dbReference type="InterPro" id="IPR039426">
    <property type="entry name" value="TonB-dep_rcpt-like"/>
</dbReference>
<evidence type="ECO:0000256" key="6">
    <source>
        <dbReference type="ARBA" id="ARBA00022729"/>
    </source>
</evidence>
<feature type="domain" description="TonB-dependent receptor-like beta-barrel" evidence="15">
    <location>
        <begin position="260"/>
        <end position="598"/>
    </location>
</feature>
<comment type="similarity">
    <text evidence="2 12 13">Belongs to the TonB-dependent receptor family.</text>
</comment>
<dbReference type="InterPro" id="IPR036942">
    <property type="entry name" value="Beta-barrel_TonB_sf"/>
</dbReference>
<keyword evidence="18" id="KW-1185">Reference proteome</keyword>
<evidence type="ECO:0000313" key="18">
    <source>
        <dbReference type="Proteomes" id="UP000214603"/>
    </source>
</evidence>
<evidence type="ECO:0000259" key="16">
    <source>
        <dbReference type="Pfam" id="PF07715"/>
    </source>
</evidence>
<evidence type="ECO:0000256" key="2">
    <source>
        <dbReference type="ARBA" id="ARBA00009810"/>
    </source>
</evidence>
<dbReference type="SUPFAM" id="SSF56935">
    <property type="entry name" value="Porins"/>
    <property type="match status" value="1"/>
</dbReference>
<keyword evidence="6 14" id="KW-0732">Signal</keyword>
<dbReference type="Gene3D" id="2.170.130.10">
    <property type="entry name" value="TonB-dependent receptor, plug domain"/>
    <property type="match status" value="1"/>
</dbReference>
<evidence type="ECO:0000313" key="17">
    <source>
        <dbReference type="EMBL" id="OWT59011.1"/>
    </source>
</evidence>
<dbReference type="EMBL" id="NJIH01000007">
    <property type="protein sequence ID" value="OWT59011.1"/>
    <property type="molecule type" value="Genomic_DNA"/>
</dbReference>
<feature type="domain" description="TonB-dependent receptor plug" evidence="16">
    <location>
        <begin position="52"/>
        <end position="156"/>
    </location>
</feature>
<reference evidence="18" key="1">
    <citation type="submission" date="2017-06" db="EMBL/GenBank/DDBJ databases">
        <title>Herbaspirillum phytohormonus sp. nov., isolated from the root nodule of Robinia pseudoacacia in lead-zinc mine.</title>
        <authorList>
            <person name="Fan M."/>
            <person name="Lin Y."/>
        </authorList>
    </citation>
    <scope>NUCLEOTIDE SEQUENCE [LARGE SCALE GENOMIC DNA]</scope>
    <source>
        <strain evidence="18">SC-089</strain>
    </source>
</reference>
<dbReference type="InterPro" id="IPR000531">
    <property type="entry name" value="Beta-barrel_TonB"/>
</dbReference>
<evidence type="ECO:0000256" key="4">
    <source>
        <dbReference type="ARBA" id="ARBA00022452"/>
    </source>
</evidence>
<evidence type="ECO:0000256" key="9">
    <source>
        <dbReference type="ARBA" id="ARBA00023136"/>
    </source>
</evidence>
<feature type="signal peptide" evidence="14">
    <location>
        <begin position="1"/>
        <end position="23"/>
    </location>
</feature>
<accession>A0A225MHM6</accession>
<evidence type="ECO:0000256" key="13">
    <source>
        <dbReference type="RuleBase" id="RU003357"/>
    </source>
</evidence>
<dbReference type="Pfam" id="PF07715">
    <property type="entry name" value="Plug"/>
    <property type="match status" value="1"/>
</dbReference>
<dbReference type="InterPro" id="IPR037066">
    <property type="entry name" value="Plug_dom_sf"/>
</dbReference>
<evidence type="ECO:0000256" key="3">
    <source>
        <dbReference type="ARBA" id="ARBA00022448"/>
    </source>
</evidence>
<dbReference type="GO" id="GO:0009279">
    <property type="term" value="C:cell outer membrane"/>
    <property type="evidence" value="ECO:0007669"/>
    <property type="project" value="UniProtKB-SubCell"/>
</dbReference>
<keyword evidence="10" id="KW-0675">Receptor</keyword>
<gene>
    <name evidence="17" type="ORF">CEY11_12490</name>
</gene>
<dbReference type="GO" id="GO:0015889">
    <property type="term" value="P:cobalamin transport"/>
    <property type="evidence" value="ECO:0007669"/>
    <property type="project" value="TreeGrafter"/>
</dbReference>
<dbReference type="Pfam" id="PF00593">
    <property type="entry name" value="TonB_dep_Rec_b-barrel"/>
    <property type="match status" value="1"/>
</dbReference>
<dbReference type="PANTHER" id="PTHR30069:SF53">
    <property type="entry name" value="COLICIN I RECEPTOR-RELATED"/>
    <property type="match status" value="1"/>
</dbReference>
<evidence type="ECO:0000256" key="7">
    <source>
        <dbReference type="ARBA" id="ARBA00023065"/>
    </source>
</evidence>
<dbReference type="OrthoDB" id="183532at2"/>
<keyword evidence="7" id="KW-0406">Ion transport</keyword>
<keyword evidence="8 13" id="KW-0798">TonB box</keyword>
<evidence type="ECO:0008006" key="19">
    <source>
        <dbReference type="Google" id="ProtNLM"/>
    </source>
</evidence>
<evidence type="ECO:0000259" key="15">
    <source>
        <dbReference type="Pfam" id="PF00593"/>
    </source>
</evidence>
<dbReference type="CDD" id="cd01347">
    <property type="entry name" value="ligand_gated_channel"/>
    <property type="match status" value="1"/>
</dbReference>
<protein>
    <recommendedName>
        <fullName evidence="19">TonB-dependent receptor</fullName>
    </recommendedName>
</protein>
<keyword evidence="11 12" id="KW-0998">Cell outer membrane</keyword>
<evidence type="ECO:0000256" key="12">
    <source>
        <dbReference type="PROSITE-ProRule" id="PRU01360"/>
    </source>
</evidence>
<dbReference type="PROSITE" id="PS52016">
    <property type="entry name" value="TONB_DEPENDENT_REC_3"/>
    <property type="match status" value="1"/>
</dbReference>